<protein>
    <submittedName>
        <fullName evidence="2">Uncharacterized protein</fullName>
    </submittedName>
</protein>
<feature type="signal peptide" evidence="1">
    <location>
        <begin position="1"/>
        <end position="22"/>
    </location>
</feature>
<keyword evidence="1" id="KW-0732">Signal</keyword>
<dbReference type="AlphaFoldDB" id="A0A9P6QTW4"/>
<evidence type="ECO:0000313" key="3">
    <source>
        <dbReference type="Proteomes" id="UP000823405"/>
    </source>
</evidence>
<accession>A0A9P6QTW4</accession>
<reference evidence="2" key="1">
    <citation type="journal article" date="2020" name="Fungal Divers.">
        <title>Resolving the Mortierellaceae phylogeny through synthesis of multi-gene phylogenetics and phylogenomics.</title>
        <authorList>
            <person name="Vandepol N."/>
            <person name="Liber J."/>
            <person name="Desiro A."/>
            <person name="Na H."/>
            <person name="Kennedy M."/>
            <person name="Barry K."/>
            <person name="Grigoriev I.V."/>
            <person name="Miller A.N."/>
            <person name="O'Donnell K."/>
            <person name="Stajich J.E."/>
            <person name="Bonito G."/>
        </authorList>
    </citation>
    <scope>NUCLEOTIDE SEQUENCE</scope>
    <source>
        <strain evidence="2">NVP60</strain>
    </source>
</reference>
<dbReference type="EMBL" id="JAAAIN010002073">
    <property type="protein sequence ID" value="KAG0297277.1"/>
    <property type="molecule type" value="Genomic_DNA"/>
</dbReference>
<dbReference type="OrthoDB" id="2388943at2759"/>
<sequence length="159" mass="16848">MRFQTIVASSLLLAILSFTASAATRTGLISLAAKNDCDRCVESSMIKIEPACANLPYIGQIEEFDDSKLSPQHRKCFCAIPPNSDWYQNCYLSEKCDAAQMDLIEWKVTVLRTETVCPTPGSTSAGATAAATNGASGRGVDVMAATSIAAVVAVFGTML</sequence>
<comment type="caution">
    <text evidence="2">The sequence shown here is derived from an EMBL/GenBank/DDBJ whole genome shotgun (WGS) entry which is preliminary data.</text>
</comment>
<organism evidence="2 3">
    <name type="scientific">Linnemannia gamsii</name>
    <dbReference type="NCBI Taxonomy" id="64522"/>
    <lineage>
        <taxon>Eukaryota</taxon>
        <taxon>Fungi</taxon>
        <taxon>Fungi incertae sedis</taxon>
        <taxon>Mucoromycota</taxon>
        <taxon>Mortierellomycotina</taxon>
        <taxon>Mortierellomycetes</taxon>
        <taxon>Mortierellales</taxon>
        <taxon>Mortierellaceae</taxon>
        <taxon>Linnemannia</taxon>
    </lineage>
</organism>
<evidence type="ECO:0000256" key="1">
    <source>
        <dbReference type="SAM" id="SignalP"/>
    </source>
</evidence>
<name>A0A9P6QTW4_9FUNG</name>
<feature type="chain" id="PRO_5040290799" evidence="1">
    <location>
        <begin position="23"/>
        <end position="159"/>
    </location>
</feature>
<keyword evidence="3" id="KW-1185">Reference proteome</keyword>
<evidence type="ECO:0000313" key="2">
    <source>
        <dbReference type="EMBL" id="KAG0297277.1"/>
    </source>
</evidence>
<gene>
    <name evidence="2" type="ORF">BGZ97_004319</name>
</gene>
<proteinExistence type="predicted"/>
<dbReference type="Proteomes" id="UP000823405">
    <property type="component" value="Unassembled WGS sequence"/>
</dbReference>